<dbReference type="AlphaFoldDB" id="A0A5C8NUI9"/>
<evidence type="ECO:0008006" key="5">
    <source>
        <dbReference type="Google" id="ProtNLM"/>
    </source>
</evidence>
<keyword evidence="4" id="KW-1185">Reference proteome</keyword>
<keyword evidence="2" id="KW-1133">Transmembrane helix</keyword>
<dbReference type="Pfam" id="PF20567">
    <property type="entry name" value="DUF6776"/>
    <property type="match status" value="1"/>
</dbReference>
<organism evidence="3 4">
    <name type="scientific">Zeimonas arvi</name>
    <dbReference type="NCBI Taxonomy" id="2498847"/>
    <lineage>
        <taxon>Bacteria</taxon>
        <taxon>Pseudomonadati</taxon>
        <taxon>Pseudomonadota</taxon>
        <taxon>Betaproteobacteria</taxon>
        <taxon>Burkholderiales</taxon>
        <taxon>Burkholderiaceae</taxon>
        <taxon>Zeimonas</taxon>
    </lineage>
</organism>
<gene>
    <name evidence="3" type="ORF">FHP08_13955</name>
</gene>
<evidence type="ECO:0000313" key="4">
    <source>
        <dbReference type="Proteomes" id="UP000321548"/>
    </source>
</evidence>
<sequence>MALFGRNKPVVFDPYGSSRRSGFPIPRWLLILMLGIVLGAGGLFYAEENYLPPRLTPAESQRLQAHAAQLEAERQRLQTELDKTTAEARAAADTAARQIASTQAENKKLSTELAAARESVAPLQRDLALFAEILPPDPRGGAVAVRAANFGNDAGQLDYHVLLTRDQKDGKAFEGVVELVVAGSRGGRAETITLDPLPVKLERYRHLQGKLPLPPGFEGRQVTVRVLDRAGGRQLGMRVLYVR</sequence>
<keyword evidence="1" id="KW-0175">Coiled coil</keyword>
<evidence type="ECO:0000256" key="2">
    <source>
        <dbReference type="SAM" id="Phobius"/>
    </source>
</evidence>
<comment type="caution">
    <text evidence="3">The sequence shown here is derived from an EMBL/GenBank/DDBJ whole genome shotgun (WGS) entry which is preliminary data.</text>
</comment>
<keyword evidence="2" id="KW-0472">Membrane</keyword>
<feature type="coiled-coil region" evidence="1">
    <location>
        <begin position="60"/>
        <end position="119"/>
    </location>
</feature>
<protein>
    <recommendedName>
        <fullName evidence="5">Inner membrane protein</fullName>
    </recommendedName>
</protein>
<dbReference type="Proteomes" id="UP000321548">
    <property type="component" value="Unassembled WGS sequence"/>
</dbReference>
<accession>A0A5C8NUI9</accession>
<feature type="transmembrane region" description="Helical" evidence="2">
    <location>
        <begin position="28"/>
        <end position="46"/>
    </location>
</feature>
<dbReference type="InterPro" id="IPR046703">
    <property type="entry name" value="DUF6776"/>
</dbReference>
<name>A0A5C8NUI9_9BURK</name>
<dbReference type="EMBL" id="VDUY01000005">
    <property type="protein sequence ID" value="TXL64831.1"/>
    <property type="molecule type" value="Genomic_DNA"/>
</dbReference>
<proteinExistence type="predicted"/>
<keyword evidence="2" id="KW-0812">Transmembrane</keyword>
<evidence type="ECO:0000313" key="3">
    <source>
        <dbReference type="EMBL" id="TXL64831.1"/>
    </source>
</evidence>
<evidence type="ECO:0000256" key="1">
    <source>
        <dbReference type="SAM" id="Coils"/>
    </source>
</evidence>
<reference evidence="3 4" key="1">
    <citation type="submission" date="2019-06" db="EMBL/GenBank/DDBJ databases">
        <title>Quisquiliibacterium sp. nov., isolated from a maize field.</title>
        <authorList>
            <person name="Lin S.-Y."/>
            <person name="Tsai C.-F."/>
            <person name="Young C.-C."/>
        </authorList>
    </citation>
    <scope>NUCLEOTIDE SEQUENCE [LARGE SCALE GENOMIC DNA]</scope>
    <source>
        <strain evidence="3 4">CC-CFT501</strain>
    </source>
</reference>
<dbReference type="OrthoDB" id="9152541at2"/>
<dbReference type="RefSeq" id="WP_147705081.1">
    <property type="nucleotide sequence ID" value="NZ_VDUY01000005.1"/>
</dbReference>